<dbReference type="InterPro" id="IPR018060">
    <property type="entry name" value="HTH_AraC"/>
</dbReference>
<dbReference type="Proteomes" id="UP000005387">
    <property type="component" value="Unassembled WGS sequence"/>
</dbReference>
<accession>E0IGM7</accession>
<dbReference type="SMART" id="SM00342">
    <property type="entry name" value="HTH_ARAC"/>
    <property type="match status" value="1"/>
</dbReference>
<keyword evidence="3" id="KW-0804">Transcription</keyword>
<reference evidence="5 6" key="1">
    <citation type="submission" date="2010-07" db="EMBL/GenBank/DDBJ databases">
        <title>The draft genome of Paenibacillus curdlanolyticus YK9.</title>
        <authorList>
            <consortium name="US DOE Joint Genome Institute (JGI-PGF)"/>
            <person name="Lucas S."/>
            <person name="Copeland A."/>
            <person name="Lapidus A."/>
            <person name="Cheng J.-F."/>
            <person name="Bruce D."/>
            <person name="Goodwin L."/>
            <person name="Pitluck S."/>
            <person name="Land M.L."/>
            <person name="Hauser L."/>
            <person name="Chang Y.-J."/>
            <person name="Jeffries C."/>
            <person name="Anderson I.J."/>
            <person name="Johnson E."/>
            <person name="Loganathan U."/>
            <person name="Mulhopadhyay B."/>
            <person name="Kyrpides N."/>
            <person name="Woyke T.J."/>
        </authorList>
    </citation>
    <scope>NUCLEOTIDE SEQUENCE [LARGE SCALE GENOMIC DNA]</scope>
    <source>
        <strain evidence="5 6">YK9</strain>
    </source>
</reference>
<dbReference type="PROSITE" id="PS00041">
    <property type="entry name" value="HTH_ARAC_FAMILY_1"/>
    <property type="match status" value="1"/>
</dbReference>
<organism evidence="5 6">
    <name type="scientific">Paenibacillus curdlanolyticus YK9</name>
    <dbReference type="NCBI Taxonomy" id="717606"/>
    <lineage>
        <taxon>Bacteria</taxon>
        <taxon>Bacillati</taxon>
        <taxon>Bacillota</taxon>
        <taxon>Bacilli</taxon>
        <taxon>Bacillales</taxon>
        <taxon>Paenibacillaceae</taxon>
        <taxon>Paenibacillus</taxon>
    </lineage>
</organism>
<dbReference type="SUPFAM" id="SSF46689">
    <property type="entry name" value="Homeodomain-like"/>
    <property type="match status" value="1"/>
</dbReference>
<dbReference type="InterPro" id="IPR009057">
    <property type="entry name" value="Homeodomain-like_sf"/>
</dbReference>
<dbReference type="GO" id="GO:0043565">
    <property type="term" value="F:sequence-specific DNA binding"/>
    <property type="evidence" value="ECO:0007669"/>
    <property type="project" value="InterPro"/>
</dbReference>
<evidence type="ECO:0000259" key="4">
    <source>
        <dbReference type="PROSITE" id="PS01124"/>
    </source>
</evidence>
<keyword evidence="1" id="KW-0805">Transcription regulation</keyword>
<dbReference type="Pfam" id="PF12833">
    <property type="entry name" value="HTH_18"/>
    <property type="match status" value="1"/>
</dbReference>
<dbReference type="Gene3D" id="1.10.10.60">
    <property type="entry name" value="Homeodomain-like"/>
    <property type="match status" value="2"/>
</dbReference>
<evidence type="ECO:0000256" key="2">
    <source>
        <dbReference type="ARBA" id="ARBA00023125"/>
    </source>
</evidence>
<evidence type="ECO:0000256" key="3">
    <source>
        <dbReference type="ARBA" id="ARBA00023163"/>
    </source>
</evidence>
<dbReference type="PROSITE" id="PS01124">
    <property type="entry name" value="HTH_ARAC_FAMILY_2"/>
    <property type="match status" value="1"/>
</dbReference>
<evidence type="ECO:0000256" key="1">
    <source>
        <dbReference type="ARBA" id="ARBA00023015"/>
    </source>
</evidence>
<keyword evidence="6" id="KW-1185">Reference proteome</keyword>
<dbReference type="PANTHER" id="PTHR43280">
    <property type="entry name" value="ARAC-FAMILY TRANSCRIPTIONAL REGULATOR"/>
    <property type="match status" value="1"/>
</dbReference>
<dbReference type="GO" id="GO:0003700">
    <property type="term" value="F:DNA-binding transcription factor activity"/>
    <property type="evidence" value="ECO:0007669"/>
    <property type="project" value="InterPro"/>
</dbReference>
<keyword evidence="2" id="KW-0238">DNA-binding</keyword>
<dbReference type="STRING" id="717606.PaecuDRAFT_4822"/>
<dbReference type="AlphaFoldDB" id="E0IGM7"/>
<dbReference type="PANTHER" id="PTHR43280:SF30">
    <property type="entry name" value="MMSAB OPERON REGULATORY PROTEIN"/>
    <property type="match status" value="1"/>
</dbReference>
<feature type="domain" description="HTH araC/xylS-type" evidence="4">
    <location>
        <begin position="1"/>
        <end position="99"/>
    </location>
</feature>
<name>E0IGM7_9BACL</name>
<dbReference type="EMBL" id="AEDD01000024">
    <property type="protein sequence ID" value="EFM08372.1"/>
    <property type="molecule type" value="Genomic_DNA"/>
</dbReference>
<sequence>MLQPAFRCEPVLLQITIEEMAKSLGLNRKYITDLFKEVVGMPPQQYWGQLRINKACELLTATSLSVKEIAYSVGYSNQLHFTKKFKQSCSMSLSDYRKAGSHTQLFL</sequence>
<gene>
    <name evidence="5" type="ORF">PaecuDRAFT_4822</name>
</gene>
<dbReference type="eggNOG" id="COG2207">
    <property type="taxonomic scope" value="Bacteria"/>
</dbReference>
<protein>
    <submittedName>
        <fullName evidence="5">Transcriptional regulator, AraC family</fullName>
    </submittedName>
</protein>
<evidence type="ECO:0000313" key="5">
    <source>
        <dbReference type="EMBL" id="EFM08372.1"/>
    </source>
</evidence>
<dbReference type="InterPro" id="IPR018062">
    <property type="entry name" value="HTH_AraC-typ_CS"/>
</dbReference>
<evidence type="ECO:0000313" key="6">
    <source>
        <dbReference type="Proteomes" id="UP000005387"/>
    </source>
</evidence>
<proteinExistence type="predicted"/>